<evidence type="ECO:0000256" key="6">
    <source>
        <dbReference type="SAM" id="Phobius"/>
    </source>
</evidence>
<dbReference type="Pfam" id="PF06888">
    <property type="entry name" value="Put_Phosphatase"/>
    <property type="match status" value="1"/>
</dbReference>
<keyword evidence="6" id="KW-0812">Transmembrane</keyword>
<comment type="caution">
    <text evidence="7">The sequence shown here is derived from an EMBL/GenBank/DDBJ whole genome shotgun (WGS) entry which is preliminary data.</text>
</comment>
<comment type="cofactor">
    <cofactor evidence="1">
        <name>Mg(2+)</name>
        <dbReference type="ChEBI" id="CHEBI:18420"/>
    </cofactor>
</comment>
<dbReference type="EMBL" id="BMAW01110146">
    <property type="protein sequence ID" value="GFT41737.1"/>
    <property type="molecule type" value="Genomic_DNA"/>
</dbReference>
<dbReference type="PANTHER" id="PTHR20889:SF12">
    <property type="entry name" value="LP01149P"/>
    <property type="match status" value="1"/>
</dbReference>
<dbReference type="InterPro" id="IPR016965">
    <property type="entry name" value="Pase_PHOSPHO-typ"/>
</dbReference>
<dbReference type="NCBIfam" id="TIGR01489">
    <property type="entry name" value="DKMTPPase-SF"/>
    <property type="match status" value="1"/>
</dbReference>
<dbReference type="GO" id="GO:0016791">
    <property type="term" value="F:phosphatase activity"/>
    <property type="evidence" value="ECO:0007669"/>
    <property type="project" value="InterPro"/>
</dbReference>
<reference evidence="7" key="1">
    <citation type="submission" date="2020-08" db="EMBL/GenBank/DDBJ databases">
        <title>Multicomponent nature underlies the extraordinary mechanical properties of spider dragline silk.</title>
        <authorList>
            <person name="Kono N."/>
            <person name="Nakamura H."/>
            <person name="Mori M."/>
            <person name="Yoshida Y."/>
            <person name="Ohtoshi R."/>
            <person name="Malay A.D."/>
            <person name="Moran D.A.P."/>
            <person name="Tomita M."/>
            <person name="Numata K."/>
            <person name="Arakawa K."/>
        </authorList>
    </citation>
    <scope>NUCLEOTIDE SEQUENCE</scope>
</reference>
<evidence type="ECO:0000313" key="7">
    <source>
        <dbReference type="EMBL" id="GFT41737.1"/>
    </source>
</evidence>
<evidence type="ECO:0000256" key="2">
    <source>
        <dbReference type="ARBA" id="ARBA00008541"/>
    </source>
</evidence>
<dbReference type="AlphaFoldDB" id="A0A8X6NYC3"/>
<dbReference type="OrthoDB" id="10267182at2759"/>
<gene>
    <name evidence="7" type="primary">Phospho1</name>
    <name evidence="7" type="ORF">NPIL_692251</name>
</gene>
<feature type="transmembrane region" description="Helical" evidence="6">
    <location>
        <begin position="44"/>
        <end position="62"/>
    </location>
</feature>
<protein>
    <recommendedName>
        <fullName evidence="9">Pyridoxal phosphate phosphatase PHOSPHO2</fullName>
    </recommendedName>
</protein>
<keyword evidence="8" id="KW-1185">Reference proteome</keyword>
<dbReference type="Gene3D" id="3.40.50.1000">
    <property type="entry name" value="HAD superfamily/HAD-like"/>
    <property type="match status" value="1"/>
</dbReference>
<dbReference type="Proteomes" id="UP000887013">
    <property type="component" value="Unassembled WGS sequence"/>
</dbReference>
<dbReference type="NCBIfam" id="TIGR01488">
    <property type="entry name" value="HAD-SF-IB"/>
    <property type="match status" value="1"/>
</dbReference>
<keyword evidence="6" id="KW-0472">Membrane</keyword>
<sequence>MKKIRNFQEALKKIFRFGNNYFRTFFHLHFHAISQQVSSLNLCVLNFFFLGFISRNIFFAFVRYPMANPKILVCIDFDKTLVDCNADVEIKSLLNGKEVPEEIESLSKVSKGWTTYMRELFKFLHKNKVSKDDYIRCLTQLPMVPGMLELLIQMHDSGDCEIIILSDANSFFVQSILCDNQVNDMISKVFTNPAEFDKDGCLQIREFQNQTSCKRCPPNLCKGAVLVSYIAKRMLEGVQYCRTLYIGDGHNDVCPALRLGVNDFVFARAGFRLLRCLEKMPAKNVKATVIPWETVKNIRDVLLSS</sequence>
<evidence type="ECO:0000256" key="4">
    <source>
        <dbReference type="ARBA" id="ARBA00022801"/>
    </source>
</evidence>
<evidence type="ECO:0000256" key="5">
    <source>
        <dbReference type="ARBA" id="ARBA00022842"/>
    </source>
</evidence>
<comment type="similarity">
    <text evidence="2">Belongs to the HAD-like hydrolase superfamily. PHOSPHO family.</text>
</comment>
<keyword evidence="5" id="KW-0460">Magnesium</keyword>
<dbReference type="InterPro" id="IPR023214">
    <property type="entry name" value="HAD_sf"/>
</dbReference>
<keyword evidence="3" id="KW-0479">Metal-binding</keyword>
<name>A0A8X6NYC3_NEPPI</name>
<evidence type="ECO:0000256" key="1">
    <source>
        <dbReference type="ARBA" id="ARBA00001946"/>
    </source>
</evidence>
<evidence type="ECO:0000313" key="8">
    <source>
        <dbReference type="Proteomes" id="UP000887013"/>
    </source>
</evidence>
<dbReference type="GO" id="GO:0046872">
    <property type="term" value="F:metal ion binding"/>
    <property type="evidence" value="ECO:0007669"/>
    <property type="project" value="UniProtKB-KW"/>
</dbReference>
<organism evidence="7 8">
    <name type="scientific">Nephila pilipes</name>
    <name type="common">Giant wood spider</name>
    <name type="synonym">Nephila maculata</name>
    <dbReference type="NCBI Taxonomy" id="299642"/>
    <lineage>
        <taxon>Eukaryota</taxon>
        <taxon>Metazoa</taxon>
        <taxon>Ecdysozoa</taxon>
        <taxon>Arthropoda</taxon>
        <taxon>Chelicerata</taxon>
        <taxon>Arachnida</taxon>
        <taxon>Araneae</taxon>
        <taxon>Araneomorphae</taxon>
        <taxon>Entelegynae</taxon>
        <taxon>Araneoidea</taxon>
        <taxon>Nephilidae</taxon>
        <taxon>Nephila</taxon>
    </lineage>
</organism>
<evidence type="ECO:0000256" key="3">
    <source>
        <dbReference type="ARBA" id="ARBA00022723"/>
    </source>
</evidence>
<accession>A0A8X6NYC3</accession>
<dbReference type="InterPro" id="IPR036412">
    <property type="entry name" value="HAD-like_sf"/>
</dbReference>
<dbReference type="PANTHER" id="PTHR20889">
    <property type="entry name" value="PHOSPHATASE, ORPHAN 1, 2"/>
    <property type="match status" value="1"/>
</dbReference>
<keyword evidence="4" id="KW-0378">Hydrolase</keyword>
<dbReference type="SUPFAM" id="SSF56784">
    <property type="entry name" value="HAD-like"/>
    <property type="match status" value="1"/>
</dbReference>
<dbReference type="InterPro" id="IPR006384">
    <property type="entry name" value="HAD_hydro_PyrdxlP_Pase-like"/>
</dbReference>
<proteinExistence type="inferred from homology"/>
<evidence type="ECO:0008006" key="9">
    <source>
        <dbReference type="Google" id="ProtNLM"/>
    </source>
</evidence>
<keyword evidence="6" id="KW-1133">Transmembrane helix</keyword>